<dbReference type="GO" id="GO:0005524">
    <property type="term" value="F:ATP binding"/>
    <property type="evidence" value="ECO:0007669"/>
    <property type="project" value="UniProtKB-UniRule"/>
</dbReference>
<evidence type="ECO:0000256" key="5">
    <source>
        <dbReference type="ARBA" id="ARBA00022840"/>
    </source>
</evidence>
<accession>A0A9D1E162</accession>
<name>A0A9D1E162_9BACT</name>
<keyword evidence="2 8" id="KW-0808">Transferase</keyword>
<protein>
    <recommendedName>
        <fullName evidence="8">Cytidylate kinase</fullName>
        <shortName evidence="8">CK</shortName>
        <ecNumber evidence="8">2.7.4.25</ecNumber>
    </recommendedName>
    <alternativeName>
        <fullName evidence="8">Cytidine monophosphate kinase</fullName>
        <shortName evidence="8">CMP kinase</shortName>
    </alternativeName>
</protein>
<dbReference type="EC" id="2.7.4.25" evidence="8"/>
<feature type="binding site" evidence="8">
    <location>
        <begin position="11"/>
        <end position="19"/>
    </location>
    <ligand>
        <name>ATP</name>
        <dbReference type="ChEBI" id="CHEBI:30616"/>
    </ligand>
</feature>
<evidence type="ECO:0000256" key="3">
    <source>
        <dbReference type="ARBA" id="ARBA00022741"/>
    </source>
</evidence>
<dbReference type="Gene3D" id="3.40.50.300">
    <property type="entry name" value="P-loop containing nucleotide triphosphate hydrolases"/>
    <property type="match status" value="1"/>
</dbReference>
<dbReference type="HAMAP" id="MF_00238">
    <property type="entry name" value="Cytidyl_kinase_type1"/>
    <property type="match status" value="1"/>
</dbReference>
<reference evidence="10" key="2">
    <citation type="journal article" date="2021" name="PeerJ">
        <title>Extensive microbial diversity within the chicken gut microbiome revealed by metagenomics and culture.</title>
        <authorList>
            <person name="Gilroy R."/>
            <person name="Ravi A."/>
            <person name="Getino M."/>
            <person name="Pursley I."/>
            <person name="Horton D.L."/>
            <person name="Alikhan N.F."/>
            <person name="Baker D."/>
            <person name="Gharbi K."/>
            <person name="Hall N."/>
            <person name="Watson M."/>
            <person name="Adriaenssens E.M."/>
            <person name="Foster-Nyarko E."/>
            <person name="Jarju S."/>
            <person name="Secka A."/>
            <person name="Antonio M."/>
            <person name="Oren A."/>
            <person name="Chaudhuri R.R."/>
            <person name="La Ragione R."/>
            <person name="Hildebrand F."/>
            <person name="Pallen M.J."/>
        </authorList>
    </citation>
    <scope>NUCLEOTIDE SEQUENCE</scope>
    <source>
        <strain evidence="10">ChiHjej13B12-12457</strain>
    </source>
</reference>
<dbReference type="CDD" id="cd02020">
    <property type="entry name" value="CMPK"/>
    <property type="match status" value="1"/>
</dbReference>
<keyword evidence="3 8" id="KW-0547">Nucleotide-binding</keyword>
<dbReference type="InterPro" id="IPR027417">
    <property type="entry name" value="P-loop_NTPase"/>
</dbReference>
<dbReference type="EMBL" id="DVHI01000057">
    <property type="protein sequence ID" value="HIR62757.1"/>
    <property type="molecule type" value="Genomic_DNA"/>
</dbReference>
<evidence type="ECO:0000256" key="8">
    <source>
        <dbReference type="HAMAP-Rule" id="MF_00238"/>
    </source>
</evidence>
<evidence type="ECO:0000256" key="6">
    <source>
        <dbReference type="ARBA" id="ARBA00047615"/>
    </source>
</evidence>
<dbReference type="GO" id="GO:0006220">
    <property type="term" value="P:pyrimidine nucleotide metabolic process"/>
    <property type="evidence" value="ECO:0007669"/>
    <property type="project" value="UniProtKB-UniRule"/>
</dbReference>
<dbReference type="NCBIfam" id="TIGR00017">
    <property type="entry name" value="cmk"/>
    <property type="match status" value="1"/>
</dbReference>
<evidence type="ECO:0000256" key="7">
    <source>
        <dbReference type="ARBA" id="ARBA00048478"/>
    </source>
</evidence>
<comment type="subcellular location">
    <subcellularLocation>
        <location evidence="8">Cytoplasm</location>
    </subcellularLocation>
</comment>
<dbReference type="InterPro" id="IPR011994">
    <property type="entry name" value="Cytidylate_kinase_dom"/>
</dbReference>
<gene>
    <name evidence="8" type="primary">cmk</name>
    <name evidence="10" type="ORF">IAC94_04455</name>
</gene>
<evidence type="ECO:0000313" key="11">
    <source>
        <dbReference type="Proteomes" id="UP000886744"/>
    </source>
</evidence>
<comment type="similarity">
    <text evidence="1 8">Belongs to the cytidylate kinase family. Type 1 subfamily.</text>
</comment>
<dbReference type="SUPFAM" id="SSF52540">
    <property type="entry name" value="P-loop containing nucleoside triphosphate hydrolases"/>
    <property type="match status" value="1"/>
</dbReference>
<dbReference type="GO" id="GO:0005737">
    <property type="term" value="C:cytoplasm"/>
    <property type="evidence" value="ECO:0007669"/>
    <property type="project" value="UniProtKB-SubCell"/>
</dbReference>
<feature type="domain" description="Cytidylate kinase" evidence="9">
    <location>
        <begin position="7"/>
        <end position="223"/>
    </location>
</feature>
<evidence type="ECO:0000256" key="1">
    <source>
        <dbReference type="ARBA" id="ARBA00009427"/>
    </source>
</evidence>
<sequence>MTSPVIIAIDGYSSTGKSTFAKAIAKELGYIYIDTGAMYRAVTLFALRNGFVSKNNTIDTEALRKMLFSGEHPVVISFRTTGPDGASETWLNGENVERDIRTIEISRVVSHIAAVPMVREFVDRSLHEIGSGKGVVMDGRDIGTAVFPDAEIKIFMTARPEVRARRRYEEMRSKGQETPYEEVLGNIRERDYIDEHRKTAPLSRAADAELLDNSDMTVEEQIQWFKDLLKRRHLCGF</sequence>
<evidence type="ECO:0000256" key="2">
    <source>
        <dbReference type="ARBA" id="ARBA00022679"/>
    </source>
</evidence>
<dbReference type="AlphaFoldDB" id="A0A9D1E162"/>
<dbReference type="InterPro" id="IPR003136">
    <property type="entry name" value="Cytidylate_kin"/>
</dbReference>
<keyword evidence="8" id="KW-0963">Cytoplasm</keyword>
<proteinExistence type="inferred from homology"/>
<evidence type="ECO:0000256" key="4">
    <source>
        <dbReference type="ARBA" id="ARBA00022777"/>
    </source>
</evidence>
<evidence type="ECO:0000313" key="10">
    <source>
        <dbReference type="EMBL" id="HIR62757.1"/>
    </source>
</evidence>
<keyword evidence="5 8" id="KW-0067">ATP-binding</keyword>
<dbReference type="Proteomes" id="UP000886744">
    <property type="component" value="Unassembled WGS sequence"/>
</dbReference>
<comment type="catalytic activity">
    <reaction evidence="6 8">
        <text>dCMP + ATP = dCDP + ADP</text>
        <dbReference type="Rhea" id="RHEA:25094"/>
        <dbReference type="ChEBI" id="CHEBI:30616"/>
        <dbReference type="ChEBI" id="CHEBI:57566"/>
        <dbReference type="ChEBI" id="CHEBI:58593"/>
        <dbReference type="ChEBI" id="CHEBI:456216"/>
        <dbReference type="EC" id="2.7.4.25"/>
    </reaction>
</comment>
<reference evidence="10" key="1">
    <citation type="submission" date="2020-10" db="EMBL/GenBank/DDBJ databases">
        <authorList>
            <person name="Gilroy R."/>
        </authorList>
    </citation>
    <scope>NUCLEOTIDE SEQUENCE</scope>
    <source>
        <strain evidence="10">ChiHjej13B12-12457</strain>
    </source>
</reference>
<keyword evidence="4 8" id="KW-0418">Kinase</keyword>
<dbReference type="Pfam" id="PF02224">
    <property type="entry name" value="Cytidylate_kin"/>
    <property type="match status" value="1"/>
</dbReference>
<comment type="caution">
    <text evidence="10">The sequence shown here is derived from an EMBL/GenBank/DDBJ whole genome shotgun (WGS) entry which is preliminary data.</text>
</comment>
<comment type="catalytic activity">
    <reaction evidence="7 8">
        <text>CMP + ATP = CDP + ADP</text>
        <dbReference type="Rhea" id="RHEA:11600"/>
        <dbReference type="ChEBI" id="CHEBI:30616"/>
        <dbReference type="ChEBI" id="CHEBI:58069"/>
        <dbReference type="ChEBI" id="CHEBI:60377"/>
        <dbReference type="ChEBI" id="CHEBI:456216"/>
        <dbReference type="EC" id="2.7.4.25"/>
    </reaction>
</comment>
<dbReference type="GO" id="GO:0036431">
    <property type="term" value="F:dCMP kinase activity"/>
    <property type="evidence" value="ECO:0007669"/>
    <property type="project" value="InterPro"/>
</dbReference>
<evidence type="ECO:0000259" key="9">
    <source>
        <dbReference type="Pfam" id="PF02224"/>
    </source>
</evidence>
<organism evidence="10 11">
    <name type="scientific">Candidatus Coprenecus avistercoris</name>
    <dbReference type="NCBI Taxonomy" id="2840730"/>
    <lineage>
        <taxon>Bacteria</taxon>
        <taxon>Pseudomonadati</taxon>
        <taxon>Bacteroidota</taxon>
        <taxon>Bacteroidia</taxon>
        <taxon>Bacteroidales</taxon>
        <taxon>Rikenellaceae</taxon>
        <taxon>Rikenellaceae incertae sedis</taxon>
        <taxon>Candidatus Coprenecus</taxon>
    </lineage>
</organism>